<evidence type="ECO:0000313" key="10">
    <source>
        <dbReference type="Proteomes" id="UP001303473"/>
    </source>
</evidence>
<gene>
    <name evidence="9" type="ORF">QBC46DRAFT_345611</name>
</gene>
<evidence type="ECO:0000313" key="9">
    <source>
        <dbReference type="EMBL" id="KAK3936467.1"/>
    </source>
</evidence>
<dbReference type="InterPro" id="IPR013149">
    <property type="entry name" value="ADH-like_C"/>
</dbReference>
<evidence type="ECO:0000256" key="3">
    <source>
        <dbReference type="ARBA" id="ARBA00022723"/>
    </source>
</evidence>
<dbReference type="InterPro" id="IPR036291">
    <property type="entry name" value="NAD(P)-bd_dom_sf"/>
</dbReference>
<dbReference type="GO" id="GO:0005737">
    <property type="term" value="C:cytoplasm"/>
    <property type="evidence" value="ECO:0007669"/>
    <property type="project" value="TreeGrafter"/>
</dbReference>
<proteinExistence type="inferred from homology"/>
<evidence type="ECO:0000256" key="5">
    <source>
        <dbReference type="ARBA" id="ARBA00023002"/>
    </source>
</evidence>
<evidence type="ECO:0000256" key="6">
    <source>
        <dbReference type="ARBA" id="ARBA00023027"/>
    </source>
</evidence>
<organism evidence="9 10">
    <name type="scientific">Diplogelasinospora grovesii</name>
    <dbReference type="NCBI Taxonomy" id="303347"/>
    <lineage>
        <taxon>Eukaryota</taxon>
        <taxon>Fungi</taxon>
        <taxon>Dikarya</taxon>
        <taxon>Ascomycota</taxon>
        <taxon>Pezizomycotina</taxon>
        <taxon>Sordariomycetes</taxon>
        <taxon>Sordariomycetidae</taxon>
        <taxon>Sordariales</taxon>
        <taxon>Diplogelasinosporaceae</taxon>
        <taxon>Diplogelasinospora</taxon>
    </lineage>
</organism>
<protein>
    <submittedName>
        <fullName evidence="9">Chaperonin 10-like protein</fullName>
    </submittedName>
</protein>
<comment type="similarity">
    <text evidence="2 7">Belongs to the zinc-containing alcohol dehydrogenase family.</text>
</comment>
<dbReference type="Pfam" id="PF08240">
    <property type="entry name" value="ADH_N"/>
    <property type="match status" value="1"/>
</dbReference>
<dbReference type="InterPro" id="IPR020843">
    <property type="entry name" value="ER"/>
</dbReference>
<comment type="caution">
    <text evidence="9">The sequence shown here is derived from an EMBL/GenBank/DDBJ whole genome shotgun (WGS) entry which is preliminary data.</text>
</comment>
<keyword evidence="6" id="KW-0520">NAD</keyword>
<keyword evidence="4 7" id="KW-0862">Zinc</keyword>
<dbReference type="Proteomes" id="UP001303473">
    <property type="component" value="Unassembled WGS sequence"/>
</dbReference>
<name>A0AAN6S0B3_9PEZI</name>
<comment type="cofactor">
    <cofactor evidence="1 7">
        <name>Zn(2+)</name>
        <dbReference type="ChEBI" id="CHEBI:29105"/>
    </cofactor>
</comment>
<dbReference type="FunFam" id="3.40.50.720:FF:000039">
    <property type="entry name" value="Alcohol dehydrogenase AdhP"/>
    <property type="match status" value="1"/>
</dbReference>
<evidence type="ECO:0000256" key="2">
    <source>
        <dbReference type="ARBA" id="ARBA00008072"/>
    </source>
</evidence>
<dbReference type="SMART" id="SM00829">
    <property type="entry name" value="PKS_ER"/>
    <property type="match status" value="1"/>
</dbReference>
<accession>A0AAN6S0B3</accession>
<reference evidence="10" key="1">
    <citation type="journal article" date="2023" name="Mol. Phylogenet. Evol.">
        <title>Genome-scale phylogeny and comparative genomics of the fungal order Sordariales.</title>
        <authorList>
            <person name="Hensen N."/>
            <person name="Bonometti L."/>
            <person name="Westerberg I."/>
            <person name="Brannstrom I.O."/>
            <person name="Guillou S."/>
            <person name="Cros-Aarteil S."/>
            <person name="Calhoun S."/>
            <person name="Haridas S."/>
            <person name="Kuo A."/>
            <person name="Mondo S."/>
            <person name="Pangilinan J."/>
            <person name="Riley R."/>
            <person name="LaButti K."/>
            <person name="Andreopoulos B."/>
            <person name="Lipzen A."/>
            <person name="Chen C."/>
            <person name="Yan M."/>
            <person name="Daum C."/>
            <person name="Ng V."/>
            <person name="Clum A."/>
            <person name="Steindorff A."/>
            <person name="Ohm R.A."/>
            <person name="Martin F."/>
            <person name="Silar P."/>
            <person name="Natvig D.O."/>
            <person name="Lalanne C."/>
            <person name="Gautier V."/>
            <person name="Ament-Velasquez S.L."/>
            <person name="Kruys A."/>
            <person name="Hutchinson M.I."/>
            <person name="Powell A.J."/>
            <person name="Barry K."/>
            <person name="Miller A.N."/>
            <person name="Grigoriev I.V."/>
            <person name="Debuchy R."/>
            <person name="Gladieux P."/>
            <person name="Hiltunen Thoren M."/>
            <person name="Johannesson H."/>
        </authorList>
    </citation>
    <scope>NUCLEOTIDE SEQUENCE [LARGE SCALE GENOMIC DNA]</scope>
    <source>
        <strain evidence="10">CBS 340.73</strain>
    </source>
</reference>
<dbReference type="InterPro" id="IPR002328">
    <property type="entry name" value="ADH_Zn_CS"/>
</dbReference>
<dbReference type="GO" id="GO:0008270">
    <property type="term" value="F:zinc ion binding"/>
    <property type="evidence" value="ECO:0007669"/>
    <property type="project" value="InterPro"/>
</dbReference>
<dbReference type="Gene3D" id="3.90.180.10">
    <property type="entry name" value="Medium-chain alcohol dehydrogenases, catalytic domain"/>
    <property type="match status" value="1"/>
</dbReference>
<sequence length="371" mass="38275">MAQADIPSSHKAIIYDNPGQVSTRVESVETPKPGVGEVLVNITHSGVCSSDHAVMTNRWVTLPPTPKGQIGGHEGVGKVVAFGPGASETASSLKIGDRVGIKWMAGICGTCMPCLSGRDALCRSGKISGFYTPGTFQEYVLAPANYVTPIPDGVPSDLAAPMLCGGVTVYAALKKSGAQPGDCVVIPGAGGGLGHLAVQIAGRGMGLRVIGIDSGEKEEFVKSLGAETFLDITKYPGDEGGNKKLAQDVRAATPQGMGAASVIVCTGSNAAYAQALGLLRFGGSLVCVGLPEGVPVEIGGAMPGLMVAQELRILGSAVGNRKEAIETLEMAARGVVKTHFTLEPMSRLTDVFERMEKMQLQGRVVIDMNAA</sequence>
<evidence type="ECO:0000256" key="1">
    <source>
        <dbReference type="ARBA" id="ARBA00001947"/>
    </source>
</evidence>
<dbReference type="EMBL" id="MU853883">
    <property type="protein sequence ID" value="KAK3936467.1"/>
    <property type="molecule type" value="Genomic_DNA"/>
</dbReference>
<keyword evidence="5" id="KW-0560">Oxidoreductase</keyword>
<dbReference type="SUPFAM" id="SSF51735">
    <property type="entry name" value="NAD(P)-binding Rossmann-fold domains"/>
    <property type="match status" value="1"/>
</dbReference>
<dbReference type="PROSITE" id="PS00059">
    <property type="entry name" value="ADH_ZINC"/>
    <property type="match status" value="1"/>
</dbReference>
<dbReference type="GO" id="GO:0004022">
    <property type="term" value="F:alcohol dehydrogenase (NAD+) activity"/>
    <property type="evidence" value="ECO:0007669"/>
    <property type="project" value="TreeGrafter"/>
</dbReference>
<keyword evidence="3 7" id="KW-0479">Metal-binding</keyword>
<dbReference type="AlphaFoldDB" id="A0AAN6S0B3"/>
<dbReference type="Gene3D" id="3.40.50.720">
    <property type="entry name" value="NAD(P)-binding Rossmann-like Domain"/>
    <property type="match status" value="1"/>
</dbReference>
<evidence type="ECO:0000256" key="4">
    <source>
        <dbReference type="ARBA" id="ARBA00022833"/>
    </source>
</evidence>
<dbReference type="CDD" id="cd08297">
    <property type="entry name" value="CAD3"/>
    <property type="match status" value="1"/>
</dbReference>
<keyword evidence="10" id="KW-1185">Reference proteome</keyword>
<feature type="domain" description="Enoyl reductase (ER)" evidence="8">
    <location>
        <begin position="19"/>
        <end position="366"/>
    </location>
</feature>
<evidence type="ECO:0000256" key="7">
    <source>
        <dbReference type="RuleBase" id="RU361277"/>
    </source>
</evidence>
<dbReference type="Pfam" id="PF00107">
    <property type="entry name" value="ADH_zinc_N"/>
    <property type="match status" value="1"/>
</dbReference>
<dbReference type="InterPro" id="IPR011032">
    <property type="entry name" value="GroES-like_sf"/>
</dbReference>
<dbReference type="PANTHER" id="PTHR42940:SF5">
    <property type="entry name" value="ALCOHOL DEHYDROGENASE 2"/>
    <property type="match status" value="1"/>
</dbReference>
<dbReference type="PANTHER" id="PTHR42940">
    <property type="entry name" value="ALCOHOL DEHYDROGENASE 1-RELATED"/>
    <property type="match status" value="1"/>
</dbReference>
<dbReference type="InterPro" id="IPR013154">
    <property type="entry name" value="ADH-like_N"/>
</dbReference>
<dbReference type="SUPFAM" id="SSF50129">
    <property type="entry name" value="GroES-like"/>
    <property type="match status" value="1"/>
</dbReference>
<evidence type="ECO:0000259" key="8">
    <source>
        <dbReference type="SMART" id="SM00829"/>
    </source>
</evidence>